<comment type="similarity">
    <text evidence="2">Belongs to the mab-21 family.</text>
</comment>
<evidence type="ECO:0000256" key="4">
    <source>
        <dbReference type="ARBA" id="ARBA00022695"/>
    </source>
</evidence>
<dbReference type="InterPro" id="IPR046906">
    <property type="entry name" value="Mab-21_HhH/H2TH-like"/>
</dbReference>
<reference evidence="11" key="1">
    <citation type="submission" date="2024-06" db="UniProtKB">
        <authorList>
            <consortium name="RefSeq"/>
        </authorList>
    </citation>
    <scope>NUCLEOTIDE SEQUENCE [LARGE SCALE GENOMIC DNA]</scope>
</reference>
<dbReference type="RefSeq" id="XP_022314092.1">
    <property type="nucleotide sequence ID" value="XM_022458384.1"/>
</dbReference>
<evidence type="ECO:0000256" key="2">
    <source>
        <dbReference type="ARBA" id="ARBA00008307"/>
    </source>
</evidence>
<dbReference type="InterPro" id="IPR046903">
    <property type="entry name" value="Mab-21-like_nuc_Trfase"/>
</dbReference>
<comment type="cofactor">
    <cofactor evidence="1">
        <name>Mg(2+)</name>
        <dbReference type="ChEBI" id="CHEBI:18420"/>
    </cofactor>
</comment>
<keyword evidence="8" id="KW-0460">Magnesium</keyword>
<keyword evidence="7" id="KW-0067">ATP-binding</keyword>
<protein>
    <submittedName>
        <fullName evidence="12">Uncharacterized protein LOC111118768</fullName>
    </submittedName>
</protein>
<dbReference type="AlphaFoldDB" id="A0A8B8CE86"/>
<dbReference type="GO" id="GO:0046872">
    <property type="term" value="F:metal ion binding"/>
    <property type="evidence" value="ECO:0007669"/>
    <property type="project" value="UniProtKB-KW"/>
</dbReference>
<evidence type="ECO:0000259" key="10">
    <source>
        <dbReference type="Pfam" id="PF20266"/>
    </source>
</evidence>
<dbReference type="Proteomes" id="UP000694844">
    <property type="component" value="Chromosome 1"/>
</dbReference>
<dbReference type="Pfam" id="PF03281">
    <property type="entry name" value="Mab-21"/>
    <property type="match status" value="1"/>
</dbReference>
<evidence type="ECO:0000313" key="12">
    <source>
        <dbReference type="RefSeq" id="XP_022314092.1"/>
    </source>
</evidence>
<evidence type="ECO:0000256" key="8">
    <source>
        <dbReference type="ARBA" id="ARBA00022842"/>
    </source>
</evidence>
<evidence type="ECO:0000256" key="6">
    <source>
        <dbReference type="ARBA" id="ARBA00022741"/>
    </source>
</evidence>
<evidence type="ECO:0000313" key="11">
    <source>
        <dbReference type="Proteomes" id="UP000694844"/>
    </source>
</evidence>
<sequence length="679" mass="78544">MDFFSRNRETGFQHLCESVFVGLCHVVGTSKQVAIRRETVNTMEMLERRVKDDYIVMLSGSRREGFRLKGSDCDFMAWSNKYRIIWDMSQSEYNYTENKTLILSDSSESPPGFTLLELLTSTTDRIVQLSCVPMNDRIYISSSLFRRKTQMRHFPGSAEHGPCESGEVPGRMEYDFAFCFTSVFWPPFASSWIDRCHSWPNREVADDIARNGCHFVPIGHPLGVHGHEHKEWRISFSLAEHKLVDTMNHCQFLTYGLLKIFLKEVINQQLDETNKLLCSYHIKTVVFWVIQQNAVSLWCPQNFLVGFWVCFKLLLKWVYEGVCPNFFIPRNNLFLSKVHGSAQRSLFQQLHGLYEKGLLCLLQSPSIKSYITDVLYNPSVSICTDKDSILSEYDFNVELLSEVFRNDSVTTMTLDHCIKLLHIIVQMIGSPLTQYQVVIVQRFTTTTLQKIAFTLHMNNNTSLNKQMYISDRMSSHMLKLAAKFGCISDMMYNALYFYKTSRHREALFVIELIKARLAQPGLMYRRHVDPERYTEAVGDQSLSIKMRHSTALAITLETYICYINELIPEQQSALQNNSSGLSIPLFVALHFVQFLCYRHIGTTLAQTALEELRILVQNDQGLYIDHLYRDISWEILGICQQMTGNLQAALHSFQHSLTQYPFHVIQSATQMRIHDLHIT</sequence>
<organism evidence="11 12">
    <name type="scientific">Crassostrea virginica</name>
    <name type="common">Eastern oyster</name>
    <dbReference type="NCBI Taxonomy" id="6565"/>
    <lineage>
        <taxon>Eukaryota</taxon>
        <taxon>Metazoa</taxon>
        <taxon>Spiralia</taxon>
        <taxon>Lophotrochozoa</taxon>
        <taxon>Mollusca</taxon>
        <taxon>Bivalvia</taxon>
        <taxon>Autobranchia</taxon>
        <taxon>Pteriomorphia</taxon>
        <taxon>Ostreida</taxon>
        <taxon>Ostreoidea</taxon>
        <taxon>Ostreidae</taxon>
        <taxon>Crassostrea</taxon>
    </lineage>
</organism>
<dbReference type="KEGG" id="cvn:111118768"/>
<keyword evidence="4" id="KW-0548">Nucleotidyltransferase</keyword>
<dbReference type="Gene3D" id="1.10.1410.40">
    <property type="match status" value="1"/>
</dbReference>
<dbReference type="GO" id="GO:0016779">
    <property type="term" value="F:nucleotidyltransferase activity"/>
    <property type="evidence" value="ECO:0007669"/>
    <property type="project" value="UniProtKB-KW"/>
</dbReference>
<dbReference type="InterPro" id="IPR024810">
    <property type="entry name" value="MAB21L/cGLR"/>
</dbReference>
<dbReference type="GO" id="GO:0005524">
    <property type="term" value="F:ATP binding"/>
    <property type="evidence" value="ECO:0007669"/>
    <property type="project" value="UniProtKB-KW"/>
</dbReference>
<dbReference type="PANTHER" id="PTHR10656">
    <property type="entry name" value="CELL FATE DETERMINING PROTEIN MAB21-RELATED"/>
    <property type="match status" value="1"/>
</dbReference>
<name>A0A8B8CE86_CRAVI</name>
<feature type="domain" description="Mab-21-like HhH/H2TH-like" evidence="10">
    <location>
        <begin position="257"/>
        <end position="350"/>
    </location>
</feature>
<keyword evidence="5" id="KW-0479">Metal-binding</keyword>
<evidence type="ECO:0000259" key="9">
    <source>
        <dbReference type="Pfam" id="PF03281"/>
    </source>
</evidence>
<evidence type="ECO:0000256" key="5">
    <source>
        <dbReference type="ARBA" id="ARBA00022723"/>
    </source>
</evidence>
<dbReference type="PANTHER" id="PTHR10656:SF42">
    <property type="entry name" value="CYCLIC GMP-AMP SYNTHASE-LIKE PROTEIN-RELATED"/>
    <property type="match status" value="1"/>
</dbReference>
<dbReference type="SMART" id="SM01265">
    <property type="entry name" value="Mab-21"/>
    <property type="match status" value="1"/>
</dbReference>
<evidence type="ECO:0000256" key="1">
    <source>
        <dbReference type="ARBA" id="ARBA00001946"/>
    </source>
</evidence>
<keyword evidence="3" id="KW-0808">Transferase</keyword>
<dbReference type="Pfam" id="PF20266">
    <property type="entry name" value="Mab-21_C"/>
    <property type="match status" value="1"/>
</dbReference>
<dbReference type="GeneID" id="111118768"/>
<evidence type="ECO:0000256" key="3">
    <source>
        <dbReference type="ARBA" id="ARBA00022679"/>
    </source>
</evidence>
<reference evidence="12" key="2">
    <citation type="submission" date="2025-08" db="UniProtKB">
        <authorList>
            <consortium name="RefSeq"/>
        </authorList>
    </citation>
    <scope>IDENTIFICATION</scope>
    <source>
        <tissue evidence="12">Whole sample</tissue>
    </source>
</reference>
<evidence type="ECO:0000256" key="7">
    <source>
        <dbReference type="ARBA" id="ARBA00022840"/>
    </source>
</evidence>
<proteinExistence type="inferred from homology"/>
<keyword evidence="11" id="KW-1185">Reference proteome</keyword>
<feature type="domain" description="Mab-21-like nucleotidyltransferase" evidence="9">
    <location>
        <begin position="174"/>
        <end position="244"/>
    </location>
</feature>
<keyword evidence="6" id="KW-0547">Nucleotide-binding</keyword>
<accession>A0A8B8CE86</accession>
<gene>
    <name evidence="12" type="primary">LOC111118768</name>
</gene>